<dbReference type="EnsemblMetazoa" id="BGLB036176-RA">
    <property type="protein sequence ID" value="BGLB036176-PA"/>
    <property type="gene ID" value="BGLB036176"/>
</dbReference>
<dbReference type="AlphaFoldDB" id="A0A2C9LXI8"/>
<dbReference type="GO" id="GO:0051684">
    <property type="term" value="P:maintenance of Golgi location"/>
    <property type="evidence" value="ECO:0007669"/>
    <property type="project" value="TreeGrafter"/>
</dbReference>
<sequence length="221" mass="24836">MTWEQIRKLLSTEFSREVYFQLYACPGSLDDHSHHMFIQNNIGELTDLISDEAGGATSTKYLSLEAVEALGFVLIGKLDNSSSLIQLQDLAMLQTVQQQSGYQKANKMFLTRQFTVWLKECLVQNPYNVSACIASGTRLSWPFIGEDVKSEHSHKRGKIATNAPTVPKEHIKGNKMIIMSQISKQTIARSSGTLEMSTVKIHRSHHSFLYLLSPLRSVGDF</sequence>
<organism evidence="1 2">
    <name type="scientific">Biomphalaria glabrata</name>
    <name type="common">Bloodfluke planorb</name>
    <name type="synonym">Freshwater snail</name>
    <dbReference type="NCBI Taxonomy" id="6526"/>
    <lineage>
        <taxon>Eukaryota</taxon>
        <taxon>Metazoa</taxon>
        <taxon>Spiralia</taxon>
        <taxon>Lophotrochozoa</taxon>
        <taxon>Mollusca</taxon>
        <taxon>Gastropoda</taxon>
        <taxon>Heterobranchia</taxon>
        <taxon>Euthyneura</taxon>
        <taxon>Panpulmonata</taxon>
        <taxon>Hygrophila</taxon>
        <taxon>Lymnaeoidea</taxon>
        <taxon>Planorbidae</taxon>
        <taxon>Biomphalaria</taxon>
    </lineage>
</organism>
<dbReference type="InterPro" id="IPR039589">
    <property type="entry name" value="TBCC1"/>
</dbReference>
<dbReference type="GO" id="GO:0051661">
    <property type="term" value="P:maintenance of centrosome location"/>
    <property type="evidence" value="ECO:0007669"/>
    <property type="project" value="TreeGrafter"/>
</dbReference>
<protein>
    <submittedName>
        <fullName evidence="1">Uncharacterized protein</fullName>
    </submittedName>
</protein>
<dbReference type="PANTHER" id="PTHR16052">
    <property type="entry name" value="TBCC DOMAIN-CONTAINING PROTEIN 1"/>
    <property type="match status" value="1"/>
</dbReference>
<dbReference type="PANTHER" id="PTHR16052:SF0">
    <property type="entry name" value="TBCC DOMAIN-CONTAINING PROTEIN 1"/>
    <property type="match status" value="1"/>
</dbReference>
<dbReference type="KEGG" id="bgt:106056203"/>
<dbReference type="VEuPathDB" id="VectorBase:BGLAX_050033"/>
<evidence type="ECO:0000313" key="1">
    <source>
        <dbReference type="EnsemblMetazoa" id="BGLB036176-PA"/>
    </source>
</evidence>
<dbReference type="GO" id="GO:0031616">
    <property type="term" value="C:spindle pole centrosome"/>
    <property type="evidence" value="ECO:0007669"/>
    <property type="project" value="TreeGrafter"/>
</dbReference>
<dbReference type="Proteomes" id="UP000076420">
    <property type="component" value="Unassembled WGS sequence"/>
</dbReference>
<accession>A0A2C9LXI8</accession>
<reference evidence="1" key="1">
    <citation type="submission" date="2020-05" db="UniProtKB">
        <authorList>
            <consortium name="EnsemblMetazoa"/>
        </authorList>
    </citation>
    <scope>IDENTIFICATION</scope>
    <source>
        <strain evidence="1">BB02</strain>
    </source>
</reference>
<dbReference type="VEuPathDB" id="VectorBase:BGLB036176"/>
<name>A0A2C9LXI8_BIOGL</name>
<gene>
    <name evidence="1" type="primary">106056203</name>
</gene>
<proteinExistence type="predicted"/>
<dbReference type="STRING" id="6526.A0A2C9LXI8"/>
<evidence type="ECO:0000313" key="2">
    <source>
        <dbReference type="Proteomes" id="UP000076420"/>
    </source>
</evidence>